<evidence type="ECO:0000313" key="5">
    <source>
        <dbReference type="Proteomes" id="UP000032673"/>
    </source>
</evidence>
<evidence type="ECO:0000256" key="1">
    <source>
        <dbReference type="SAM" id="MobiDB-lite"/>
    </source>
</evidence>
<dbReference type="Proteomes" id="UP000321104">
    <property type="component" value="Unassembled WGS sequence"/>
</dbReference>
<reference evidence="3 7" key="4">
    <citation type="submission" date="2019-07" db="EMBL/GenBank/DDBJ databases">
        <title>Whole genome shotgun sequence of Acetobacter indonesiensis NBRC 16471.</title>
        <authorList>
            <person name="Hosoyama A."/>
            <person name="Uohara A."/>
            <person name="Ohji S."/>
            <person name="Ichikawa N."/>
        </authorList>
    </citation>
    <scope>NUCLEOTIDE SEQUENCE [LARGE SCALE GENOMIC DNA]</scope>
    <source>
        <strain evidence="3 7">NBRC 16471</strain>
    </source>
</reference>
<organism evidence="4 6">
    <name type="scientific">Acetobacter indonesiensis</name>
    <dbReference type="NCBI Taxonomy" id="104101"/>
    <lineage>
        <taxon>Bacteria</taxon>
        <taxon>Pseudomonadati</taxon>
        <taxon>Pseudomonadota</taxon>
        <taxon>Alphaproteobacteria</taxon>
        <taxon>Acetobacterales</taxon>
        <taxon>Acetobacteraceae</taxon>
        <taxon>Acetobacter</taxon>
    </lineage>
</organism>
<feature type="region of interest" description="Disordered" evidence="1">
    <location>
        <begin position="35"/>
        <end position="229"/>
    </location>
</feature>
<evidence type="ECO:0000313" key="6">
    <source>
        <dbReference type="Proteomes" id="UP000194641"/>
    </source>
</evidence>
<evidence type="ECO:0000313" key="7">
    <source>
        <dbReference type="Proteomes" id="UP000321104"/>
    </source>
</evidence>
<dbReference type="Gene3D" id="3.30.1150.10">
    <property type="match status" value="1"/>
</dbReference>
<evidence type="ECO:0000313" key="2">
    <source>
        <dbReference type="EMBL" id="GAN64200.1"/>
    </source>
</evidence>
<evidence type="ECO:0000313" key="4">
    <source>
        <dbReference type="EMBL" id="OUI92815.1"/>
    </source>
</evidence>
<reference evidence="2 5" key="1">
    <citation type="submission" date="2012-11" db="EMBL/GenBank/DDBJ databases">
        <title>Whole genome sequence of Acetobacter indonesiensis 5H-1.</title>
        <authorList>
            <person name="Azuma Y."/>
            <person name="Higashiura N."/>
            <person name="Hirakawa H."/>
            <person name="Matsushita K."/>
        </authorList>
    </citation>
    <scope>NUCLEOTIDE SEQUENCE [LARGE SCALE GENOMIC DNA]</scope>
    <source>
        <strain evidence="2 5">5H-1</strain>
    </source>
</reference>
<feature type="compositionally biased region" description="Pro residues" evidence="1">
    <location>
        <begin position="137"/>
        <end position="156"/>
    </location>
</feature>
<feature type="compositionally biased region" description="Pro residues" evidence="1">
    <location>
        <begin position="67"/>
        <end position="112"/>
    </location>
</feature>
<dbReference type="Proteomes" id="UP000032673">
    <property type="component" value="Unassembled WGS sequence"/>
</dbReference>
<dbReference type="EMBL" id="JOPA01000027">
    <property type="protein sequence ID" value="OUI92815.1"/>
    <property type="molecule type" value="Genomic_DNA"/>
</dbReference>
<dbReference type="Proteomes" id="UP000194641">
    <property type="component" value="Unassembled WGS sequence"/>
</dbReference>
<feature type="compositionally biased region" description="Pro residues" evidence="1">
    <location>
        <begin position="36"/>
        <end position="46"/>
    </location>
</feature>
<accession>A0A252AS18</accession>
<comment type="caution">
    <text evidence="4">The sequence shown here is derived from an EMBL/GenBank/DDBJ whole genome shotgun (WGS) entry which is preliminary data.</text>
</comment>
<keyword evidence="5" id="KW-1185">Reference proteome</keyword>
<dbReference type="RefSeq" id="WP_048847451.1">
    <property type="nucleotide sequence ID" value="NZ_BAMW01000057.1"/>
</dbReference>
<dbReference type="EMBL" id="BAMW01000057">
    <property type="protein sequence ID" value="GAN64200.1"/>
    <property type="molecule type" value="Genomic_DNA"/>
</dbReference>
<dbReference type="AlphaFoldDB" id="A0A252AS18"/>
<evidence type="ECO:0000313" key="3">
    <source>
        <dbReference type="EMBL" id="GEN03076.1"/>
    </source>
</evidence>
<gene>
    <name evidence="2" type="ORF">Abin_060_037</name>
    <name evidence="3" type="ORF">AIN02nite_11010</name>
    <name evidence="4" type="ORF">HK17_09485</name>
</gene>
<reference evidence="4" key="3">
    <citation type="submission" date="2014-06" db="EMBL/GenBank/DDBJ databases">
        <authorList>
            <person name="Ju J."/>
            <person name="Zhang J."/>
        </authorList>
    </citation>
    <scope>NUCLEOTIDE SEQUENCE [LARGE SCALE GENOMIC DNA]</scope>
    <source>
        <strain evidence="4">DmL_051</strain>
    </source>
</reference>
<dbReference type="EMBL" id="BJXQ01000005">
    <property type="protein sequence ID" value="GEN03076.1"/>
    <property type="molecule type" value="Genomic_DNA"/>
</dbReference>
<name>A0A252AS18_9PROT</name>
<sequence length="330" mass="34702">MVRPRRSEQILLRRSLYLSGGAHIALLLALLLSLPAPKPPEEPPPVVEMQFESADSGGSTAKADKPSPTPAPPPAPVPNDAPPTPEPPKPVPNEEAPPPPPPPQPVPPPPVPQAEKLPDTPIPPKADEPSPDVVKTPPSPPSPPKATPSVAPPSPVTEPTDTLPETPIPSHITQPNKAKKTQADTHSLLETLDSFRSDQKQTHVPTAKANPTQGGAPNGGGSPTGDITRSLSVGEQKAIGGAVRRCYTEDTAAKNYATFVAHLIVTVDAAGEARIVQFAPQTQAQMNADSSYRALAERARAAVLSPTCSKLPIPKNLLGQTRQLKFVFRP</sequence>
<reference evidence="6" key="2">
    <citation type="submission" date="2014-06" db="EMBL/GenBank/DDBJ databases">
        <authorList>
            <person name="Winans N.J."/>
            <person name="Newell P.D."/>
            <person name="Douglas A.E."/>
        </authorList>
    </citation>
    <scope>NUCLEOTIDE SEQUENCE [LARGE SCALE GENOMIC DNA]</scope>
</reference>
<protein>
    <submittedName>
        <fullName evidence="4">Energy transducer TonB</fullName>
    </submittedName>
    <submittedName>
        <fullName evidence="2">TonB periplasmic protein</fullName>
    </submittedName>
</protein>
<proteinExistence type="predicted"/>